<dbReference type="Gramene" id="TuG1812G0400003048.01.T02">
    <property type="protein sequence ID" value="TuG1812G0400003048.01.T02"/>
    <property type="gene ID" value="TuG1812G0400003048.01"/>
</dbReference>
<sequence>MSGLLLTGRRQGAGGSRRGNLRSAYCSLNKVLMSSQKLLKINYVLWRMIYTFIEYVLLENGGNGCQCSSSSFPTCKDVSIQYGTAPAPVAVSRAPARHRPHHTGADTPLYSSHARKVQDHTTMLLFLTSKDACRHPGTQATNTTTTWCSRPSLMSFRPCTNSITALAAATLSSTAVVRRRPSLPSLLACNDLIFT</sequence>
<dbReference type="EnsemblPlants" id="TuG1812G0400003048.01.T02">
    <property type="protein sequence ID" value="TuG1812G0400003048.01.T02"/>
    <property type="gene ID" value="TuG1812G0400003048.01"/>
</dbReference>
<reference evidence="2" key="1">
    <citation type="journal article" date="2013" name="Nature">
        <title>Draft genome of the wheat A-genome progenitor Triticum urartu.</title>
        <authorList>
            <person name="Ling H.Q."/>
            <person name="Zhao S."/>
            <person name="Liu D."/>
            <person name="Wang J."/>
            <person name="Sun H."/>
            <person name="Zhang C."/>
            <person name="Fan H."/>
            <person name="Li D."/>
            <person name="Dong L."/>
            <person name="Tao Y."/>
            <person name="Gao C."/>
            <person name="Wu H."/>
            <person name="Li Y."/>
            <person name="Cui Y."/>
            <person name="Guo X."/>
            <person name="Zheng S."/>
            <person name="Wang B."/>
            <person name="Yu K."/>
            <person name="Liang Q."/>
            <person name="Yang W."/>
            <person name="Lou X."/>
            <person name="Chen J."/>
            <person name="Feng M."/>
            <person name="Jian J."/>
            <person name="Zhang X."/>
            <person name="Luo G."/>
            <person name="Jiang Y."/>
            <person name="Liu J."/>
            <person name="Wang Z."/>
            <person name="Sha Y."/>
            <person name="Zhang B."/>
            <person name="Wu H."/>
            <person name="Tang D."/>
            <person name="Shen Q."/>
            <person name="Xue P."/>
            <person name="Zou S."/>
            <person name="Wang X."/>
            <person name="Liu X."/>
            <person name="Wang F."/>
            <person name="Yang Y."/>
            <person name="An X."/>
            <person name="Dong Z."/>
            <person name="Zhang K."/>
            <person name="Zhang X."/>
            <person name="Luo M.C."/>
            <person name="Dvorak J."/>
            <person name="Tong Y."/>
            <person name="Wang J."/>
            <person name="Yang H."/>
            <person name="Li Z."/>
            <person name="Wang D."/>
            <person name="Zhang A."/>
            <person name="Wang J."/>
        </authorList>
    </citation>
    <scope>NUCLEOTIDE SEQUENCE</scope>
    <source>
        <strain evidence="2">cv. G1812</strain>
    </source>
</reference>
<name>A0A8R7Q7E9_TRIUA</name>
<dbReference type="AlphaFoldDB" id="A0A8R7Q7E9"/>
<reference evidence="1" key="2">
    <citation type="submission" date="2018-03" db="EMBL/GenBank/DDBJ databases">
        <title>The Triticum urartu genome reveals the dynamic nature of wheat genome evolution.</title>
        <authorList>
            <person name="Ling H."/>
            <person name="Ma B."/>
            <person name="Shi X."/>
            <person name="Liu H."/>
            <person name="Dong L."/>
            <person name="Sun H."/>
            <person name="Cao Y."/>
            <person name="Gao Q."/>
            <person name="Zheng S."/>
            <person name="Li Y."/>
            <person name="Yu Y."/>
            <person name="Du H."/>
            <person name="Qi M."/>
            <person name="Li Y."/>
            <person name="Yu H."/>
            <person name="Cui Y."/>
            <person name="Wang N."/>
            <person name="Chen C."/>
            <person name="Wu H."/>
            <person name="Zhao Y."/>
            <person name="Zhang J."/>
            <person name="Li Y."/>
            <person name="Zhou W."/>
            <person name="Zhang B."/>
            <person name="Hu W."/>
            <person name="Eijk M."/>
            <person name="Tang J."/>
            <person name="Witsenboer H."/>
            <person name="Zhao S."/>
            <person name="Li Z."/>
            <person name="Zhang A."/>
            <person name="Wang D."/>
            <person name="Liang C."/>
        </authorList>
    </citation>
    <scope>NUCLEOTIDE SEQUENCE [LARGE SCALE GENOMIC DNA]</scope>
    <source>
        <strain evidence="1">cv. G1812</strain>
    </source>
</reference>
<proteinExistence type="predicted"/>
<accession>A0A8R7Q7E9</accession>
<dbReference type="Proteomes" id="UP000015106">
    <property type="component" value="Chromosome 4"/>
</dbReference>
<organism evidence="1 2">
    <name type="scientific">Triticum urartu</name>
    <name type="common">Red wild einkorn</name>
    <name type="synonym">Crithodium urartu</name>
    <dbReference type="NCBI Taxonomy" id="4572"/>
    <lineage>
        <taxon>Eukaryota</taxon>
        <taxon>Viridiplantae</taxon>
        <taxon>Streptophyta</taxon>
        <taxon>Embryophyta</taxon>
        <taxon>Tracheophyta</taxon>
        <taxon>Spermatophyta</taxon>
        <taxon>Magnoliopsida</taxon>
        <taxon>Liliopsida</taxon>
        <taxon>Poales</taxon>
        <taxon>Poaceae</taxon>
        <taxon>BOP clade</taxon>
        <taxon>Pooideae</taxon>
        <taxon>Triticodae</taxon>
        <taxon>Triticeae</taxon>
        <taxon>Triticinae</taxon>
        <taxon>Triticum</taxon>
    </lineage>
</organism>
<protein>
    <submittedName>
        <fullName evidence="1">Uncharacterized protein</fullName>
    </submittedName>
</protein>
<evidence type="ECO:0000313" key="2">
    <source>
        <dbReference type="Proteomes" id="UP000015106"/>
    </source>
</evidence>
<reference evidence="1" key="3">
    <citation type="submission" date="2022-06" db="UniProtKB">
        <authorList>
            <consortium name="EnsemblPlants"/>
        </authorList>
    </citation>
    <scope>IDENTIFICATION</scope>
</reference>
<evidence type="ECO:0000313" key="1">
    <source>
        <dbReference type="EnsemblPlants" id="TuG1812G0400003048.01.T02"/>
    </source>
</evidence>
<keyword evidence="2" id="KW-1185">Reference proteome</keyword>